<evidence type="ECO:0000313" key="2">
    <source>
        <dbReference type="Proteomes" id="UP000316621"/>
    </source>
</evidence>
<organism evidence="1 2">
    <name type="scientific">Papaver somniferum</name>
    <name type="common">Opium poppy</name>
    <dbReference type="NCBI Taxonomy" id="3469"/>
    <lineage>
        <taxon>Eukaryota</taxon>
        <taxon>Viridiplantae</taxon>
        <taxon>Streptophyta</taxon>
        <taxon>Embryophyta</taxon>
        <taxon>Tracheophyta</taxon>
        <taxon>Spermatophyta</taxon>
        <taxon>Magnoliopsida</taxon>
        <taxon>Ranunculales</taxon>
        <taxon>Papaveraceae</taxon>
        <taxon>Papaveroideae</taxon>
        <taxon>Papaver</taxon>
    </lineage>
</organism>
<gene>
    <name evidence="1" type="ORF">C5167_040696</name>
</gene>
<evidence type="ECO:0000313" key="1">
    <source>
        <dbReference type="EMBL" id="RZC47718.1"/>
    </source>
</evidence>
<reference evidence="1 2" key="1">
    <citation type="journal article" date="2018" name="Science">
        <title>The opium poppy genome and morphinan production.</title>
        <authorList>
            <person name="Guo L."/>
            <person name="Winzer T."/>
            <person name="Yang X."/>
            <person name="Li Y."/>
            <person name="Ning Z."/>
            <person name="He Z."/>
            <person name="Teodor R."/>
            <person name="Lu Y."/>
            <person name="Bowser T.A."/>
            <person name="Graham I.A."/>
            <person name="Ye K."/>
        </authorList>
    </citation>
    <scope>NUCLEOTIDE SEQUENCE [LARGE SCALE GENOMIC DNA]</scope>
    <source>
        <strain evidence="2">cv. HN1</strain>
        <tissue evidence="1">Leaves</tissue>
    </source>
</reference>
<dbReference type="Gramene" id="RZC47718">
    <property type="protein sequence ID" value="RZC47718"/>
    <property type="gene ID" value="C5167_040696"/>
</dbReference>
<dbReference type="Proteomes" id="UP000316621">
    <property type="component" value="Chromosome 1"/>
</dbReference>
<protein>
    <submittedName>
        <fullName evidence="1">Uncharacterized protein</fullName>
    </submittedName>
</protein>
<name>A0A4Y7IJU5_PAPSO</name>
<keyword evidence="2" id="KW-1185">Reference proteome</keyword>
<sequence length="34" mass="3789">MPETPELGIRKHGVLACGELEFEAVEIRFAIFVS</sequence>
<dbReference type="EMBL" id="CM010715">
    <property type="protein sequence ID" value="RZC47718.1"/>
    <property type="molecule type" value="Genomic_DNA"/>
</dbReference>
<accession>A0A4Y7IJU5</accession>
<dbReference type="AlphaFoldDB" id="A0A4Y7IJU5"/>
<proteinExistence type="predicted"/>